<accession>A0A164IBA1</accession>
<evidence type="ECO:0000313" key="2">
    <source>
        <dbReference type="EMBL" id="KZS01085.1"/>
    </source>
</evidence>
<gene>
    <name evidence="2" type="ORF">APZ42_002362</name>
</gene>
<comment type="caution">
    <text evidence="2">The sequence shown here is derived from an EMBL/GenBank/DDBJ whole genome shotgun (WGS) entry which is preliminary data.</text>
</comment>
<sequence length="163" mass="17649">AHQPAPRPLGRQPGEPHAPGAGDRPAYPPHGRRALHPLLPPVAAGPGGRRQHLGGGSRDRPRPAGRRPHPAQHRHRLARVAGADHRHLGAPWRLRRSHRAAAQGAAHPADRQQPHQHPGAGRGHRRKRPGGPGVHGPPAAGRPAVRGQGRRRQGRRDQHLHRL</sequence>
<evidence type="ECO:0000256" key="1">
    <source>
        <dbReference type="SAM" id="MobiDB-lite"/>
    </source>
</evidence>
<keyword evidence="3" id="KW-1185">Reference proteome</keyword>
<organism evidence="2 3">
    <name type="scientific">Daphnia magna</name>
    <dbReference type="NCBI Taxonomy" id="35525"/>
    <lineage>
        <taxon>Eukaryota</taxon>
        <taxon>Metazoa</taxon>
        <taxon>Ecdysozoa</taxon>
        <taxon>Arthropoda</taxon>
        <taxon>Crustacea</taxon>
        <taxon>Branchiopoda</taxon>
        <taxon>Diplostraca</taxon>
        <taxon>Cladocera</taxon>
        <taxon>Anomopoda</taxon>
        <taxon>Daphniidae</taxon>
        <taxon>Daphnia</taxon>
    </lineage>
</organism>
<reference evidence="2 3" key="1">
    <citation type="submission" date="2016-03" db="EMBL/GenBank/DDBJ databases">
        <title>EvidentialGene: Evidence-directed Construction of Genes on Genomes.</title>
        <authorList>
            <person name="Gilbert D.G."/>
            <person name="Choi J.-H."/>
            <person name="Mockaitis K."/>
            <person name="Colbourne J."/>
            <person name="Pfrender M."/>
        </authorList>
    </citation>
    <scope>NUCLEOTIDE SEQUENCE [LARGE SCALE GENOMIC DNA]</scope>
    <source>
        <strain evidence="2 3">Xinb3</strain>
        <tissue evidence="2">Complete organism</tissue>
    </source>
</reference>
<dbReference type="Proteomes" id="UP000076858">
    <property type="component" value="Unassembled WGS sequence"/>
</dbReference>
<feature type="region of interest" description="Disordered" evidence="1">
    <location>
        <begin position="1"/>
        <end position="163"/>
    </location>
</feature>
<feature type="non-terminal residue" evidence="2">
    <location>
        <position position="163"/>
    </location>
</feature>
<proteinExistence type="predicted"/>
<feature type="compositionally biased region" description="Basic residues" evidence="1">
    <location>
        <begin position="148"/>
        <end position="163"/>
    </location>
</feature>
<feature type="compositionally biased region" description="Basic residues" evidence="1">
    <location>
        <begin position="63"/>
        <end position="78"/>
    </location>
</feature>
<protein>
    <submittedName>
        <fullName evidence="2">NADH-dependent flavin oxidoreductase yqiG-like protein</fullName>
    </submittedName>
</protein>
<dbReference type="EMBL" id="LRGB01007647">
    <property type="protein sequence ID" value="KZS01085.1"/>
    <property type="molecule type" value="Genomic_DNA"/>
</dbReference>
<dbReference type="AlphaFoldDB" id="A0A164IBA1"/>
<name>A0A164IBA1_9CRUS</name>
<evidence type="ECO:0000313" key="3">
    <source>
        <dbReference type="Proteomes" id="UP000076858"/>
    </source>
</evidence>
<feature type="compositionally biased region" description="Gly residues" evidence="1">
    <location>
        <begin position="45"/>
        <end position="56"/>
    </location>
</feature>
<feature type="compositionally biased region" description="Low complexity" evidence="1">
    <location>
        <begin position="136"/>
        <end position="147"/>
    </location>
</feature>
<feature type="non-terminal residue" evidence="2">
    <location>
        <position position="1"/>
    </location>
</feature>